<dbReference type="CDD" id="cd04489">
    <property type="entry name" value="ExoVII_LU_OBF"/>
    <property type="match status" value="1"/>
</dbReference>
<evidence type="ECO:0000256" key="3">
    <source>
        <dbReference type="ARBA" id="ARBA00022801"/>
    </source>
</evidence>
<dbReference type="GO" id="GO:0006308">
    <property type="term" value="P:DNA catabolic process"/>
    <property type="evidence" value="ECO:0007669"/>
    <property type="project" value="UniProtKB-UniRule"/>
</dbReference>
<dbReference type="EMBL" id="SACQ01000005">
    <property type="protein sequence ID" value="RVU30381.1"/>
    <property type="molecule type" value="Genomic_DNA"/>
</dbReference>
<keyword evidence="1 5" id="KW-0963">Cytoplasm</keyword>
<feature type="domain" description="OB-fold nucleic acid binding" evidence="9">
    <location>
        <begin position="15"/>
        <end position="105"/>
    </location>
</feature>
<evidence type="ECO:0000256" key="2">
    <source>
        <dbReference type="ARBA" id="ARBA00022722"/>
    </source>
</evidence>
<evidence type="ECO:0000256" key="5">
    <source>
        <dbReference type="HAMAP-Rule" id="MF_00378"/>
    </source>
</evidence>
<keyword evidence="7" id="KW-0175">Coiled coil</keyword>
<keyword evidence="2 5" id="KW-0540">Nuclease</keyword>
<dbReference type="InterPro" id="IPR020579">
    <property type="entry name" value="Exonuc_VII_lsu_C"/>
</dbReference>
<dbReference type="InterPro" id="IPR003753">
    <property type="entry name" value="Exonuc_VII_L"/>
</dbReference>
<organism evidence="10 11">
    <name type="scientific">Neptunomonas marina</name>
    <dbReference type="NCBI Taxonomy" id="1815562"/>
    <lineage>
        <taxon>Bacteria</taxon>
        <taxon>Pseudomonadati</taxon>
        <taxon>Pseudomonadota</taxon>
        <taxon>Gammaproteobacteria</taxon>
        <taxon>Oceanospirillales</taxon>
        <taxon>Oceanospirillaceae</taxon>
        <taxon>Neptunomonas</taxon>
    </lineage>
</organism>
<dbReference type="AlphaFoldDB" id="A0A437Q790"/>
<gene>
    <name evidence="5" type="primary">xseA</name>
    <name evidence="10" type="ORF">EOE65_12115</name>
</gene>
<keyword evidence="4 5" id="KW-0269">Exonuclease</keyword>
<dbReference type="PANTHER" id="PTHR30008:SF0">
    <property type="entry name" value="EXODEOXYRIBONUCLEASE 7 LARGE SUBUNIT"/>
    <property type="match status" value="1"/>
</dbReference>
<evidence type="ECO:0000259" key="8">
    <source>
        <dbReference type="Pfam" id="PF02601"/>
    </source>
</evidence>
<comment type="catalytic activity">
    <reaction evidence="5 6">
        <text>Exonucleolytic cleavage in either 5'- to 3'- or 3'- to 5'-direction to yield nucleoside 5'-phosphates.</text>
        <dbReference type="EC" id="3.1.11.6"/>
    </reaction>
</comment>
<comment type="subcellular location">
    <subcellularLocation>
        <location evidence="5 6">Cytoplasm</location>
    </subcellularLocation>
</comment>
<evidence type="ECO:0000256" key="1">
    <source>
        <dbReference type="ARBA" id="ARBA00022490"/>
    </source>
</evidence>
<evidence type="ECO:0000313" key="11">
    <source>
        <dbReference type="Proteomes" id="UP000282818"/>
    </source>
</evidence>
<dbReference type="HAMAP" id="MF_00378">
    <property type="entry name" value="Exonuc_7_L"/>
    <property type="match status" value="1"/>
</dbReference>
<dbReference type="Pfam" id="PF13742">
    <property type="entry name" value="tRNA_anti_2"/>
    <property type="match status" value="1"/>
</dbReference>
<feature type="domain" description="Exonuclease VII large subunit C-terminal" evidence="8">
    <location>
        <begin position="131"/>
        <end position="441"/>
    </location>
</feature>
<dbReference type="PANTHER" id="PTHR30008">
    <property type="entry name" value="EXODEOXYRIBONUCLEASE 7 LARGE SUBUNIT"/>
    <property type="match status" value="1"/>
</dbReference>
<keyword evidence="3 5" id="KW-0378">Hydrolase</keyword>
<dbReference type="GO" id="GO:0003676">
    <property type="term" value="F:nucleic acid binding"/>
    <property type="evidence" value="ECO:0007669"/>
    <property type="project" value="InterPro"/>
</dbReference>
<comment type="function">
    <text evidence="5">Bidirectionally degrades single-stranded DNA into large acid-insoluble oligonucleotides, which are then degraded further into small acid-soluble oligonucleotides.</text>
</comment>
<keyword evidence="11" id="KW-1185">Reference proteome</keyword>
<comment type="caution">
    <text evidence="10">The sequence shown here is derived from an EMBL/GenBank/DDBJ whole genome shotgun (WGS) entry which is preliminary data.</text>
</comment>
<dbReference type="EC" id="3.1.11.6" evidence="5"/>
<protein>
    <recommendedName>
        <fullName evidence="5">Exodeoxyribonuclease 7 large subunit</fullName>
        <ecNumber evidence="5">3.1.11.6</ecNumber>
    </recommendedName>
    <alternativeName>
        <fullName evidence="5">Exodeoxyribonuclease VII large subunit</fullName>
        <shortName evidence="5">Exonuclease VII large subunit</shortName>
    </alternativeName>
</protein>
<evidence type="ECO:0000256" key="7">
    <source>
        <dbReference type="SAM" id="Coils"/>
    </source>
</evidence>
<evidence type="ECO:0000259" key="9">
    <source>
        <dbReference type="Pfam" id="PF13742"/>
    </source>
</evidence>
<dbReference type="Pfam" id="PF02601">
    <property type="entry name" value="Exonuc_VII_L"/>
    <property type="match status" value="1"/>
</dbReference>
<feature type="coiled-coil region" evidence="7">
    <location>
        <begin position="272"/>
        <end position="307"/>
    </location>
</feature>
<dbReference type="InterPro" id="IPR025824">
    <property type="entry name" value="OB-fold_nuc-bd_dom"/>
</dbReference>
<name>A0A437Q790_9GAMM</name>
<sequence length="448" mass="50124">MAVMQNLSVSKHHALSVSELNRQVKNLLEASFIEIRVSGEISNFARPSSGHWYFTLKDHKAQVRCAMFRNANQRVGFTPKEGDQVVLSANVSLYEGRGDFQLIGRMLEKDGVGQLQQAFERLKAQLSQEGLFDAHHKQAIPTLPAHLGVITSPSGAAIHDILSVLKRRYPGLPVTIYPAAVQGEDAPAQLRRALRQAQQHAVADLLIIGRGGGSLEDLWAFNDEALARDIFNCQLPIISAVGHEVDFSISDWVADVRAPTPSAAAELISPDQDALRMQLDRHEMALKRLLRQQLQQQRERILQLKRRLRHPGERLREQRRHLTSLESRLKRSMEHRLLAARSRVDRTQGRLITPKARLTMAQAQLTALDQRLQRGMRAKQEQHHYQLANLAARLNSISPLATLERGYAIVKNAQGEVVTDAAQLHSGDQISATLNRGTVTARVESVEN</sequence>
<dbReference type="GO" id="GO:0008855">
    <property type="term" value="F:exodeoxyribonuclease VII activity"/>
    <property type="evidence" value="ECO:0007669"/>
    <property type="project" value="UniProtKB-UniRule"/>
</dbReference>
<reference evidence="10 11" key="1">
    <citation type="submission" date="2019-01" db="EMBL/GenBank/DDBJ databases">
        <authorList>
            <person name="Chen W.-M."/>
        </authorList>
    </citation>
    <scope>NUCLEOTIDE SEQUENCE [LARGE SCALE GENOMIC DNA]</scope>
    <source>
        <strain evidence="10 11">HPM-16</strain>
    </source>
</reference>
<dbReference type="Proteomes" id="UP000282818">
    <property type="component" value="Unassembled WGS sequence"/>
</dbReference>
<dbReference type="GO" id="GO:0005737">
    <property type="term" value="C:cytoplasm"/>
    <property type="evidence" value="ECO:0007669"/>
    <property type="project" value="UniProtKB-SubCell"/>
</dbReference>
<proteinExistence type="inferred from homology"/>
<accession>A0A437Q790</accession>
<evidence type="ECO:0000313" key="10">
    <source>
        <dbReference type="EMBL" id="RVU30381.1"/>
    </source>
</evidence>
<comment type="subunit">
    <text evidence="5">Heterooligomer composed of large and small subunits.</text>
</comment>
<dbReference type="NCBIfam" id="TIGR00237">
    <property type="entry name" value="xseA"/>
    <property type="match status" value="1"/>
</dbReference>
<comment type="similarity">
    <text evidence="5 6">Belongs to the XseA family.</text>
</comment>
<evidence type="ECO:0000256" key="4">
    <source>
        <dbReference type="ARBA" id="ARBA00022839"/>
    </source>
</evidence>
<dbReference type="GO" id="GO:0009318">
    <property type="term" value="C:exodeoxyribonuclease VII complex"/>
    <property type="evidence" value="ECO:0007669"/>
    <property type="project" value="UniProtKB-UniRule"/>
</dbReference>
<evidence type="ECO:0000256" key="6">
    <source>
        <dbReference type="RuleBase" id="RU004355"/>
    </source>
</evidence>